<dbReference type="InterPro" id="IPR008978">
    <property type="entry name" value="HSP20-like_chaperone"/>
</dbReference>
<dbReference type="Pfam" id="PF00011">
    <property type="entry name" value="HSP20"/>
    <property type="match status" value="1"/>
</dbReference>
<dbReference type="RefSeq" id="WP_109590042.1">
    <property type="nucleotide sequence ID" value="NZ_BONA01000001.1"/>
</dbReference>
<evidence type="ECO:0000313" key="5">
    <source>
        <dbReference type="Proteomes" id="UP000245697"/>
    </source>
</evidence>
<dbReference type="Proteomes" id="UP000245697">
    <property type="component" value="Unassembled WGS sequence"/>
</dbReference>
<dbReference type="EMBL" id="QGGR01000002">
    <property type="protein sequence ID" value="PWK51503.1"/>
    <property type="molecule type" value="Genomic_DNA"/>
</dbReference>
<dbReference type="PROSITE" id="PS01031">
    <property type="entry name" value="SHSP"/>
    <property type="match status" value="1"/>
</dbReference>
<comment type="similarity">
    <text evidence="1 2">Belongs to the small heat shock protein (HSP20) family.</text>
</comment>
<gene>
    <name evidence="4" type="ORF">BC793_102533</name>
</gene>
<name>A0A316FT23_9ACTN</name>
<reference evidence="4 5" key="1">
    <citation type="submission" date="2018-05" db="EMBL/GenBank/DDBJ databases">
        <title>Genomic Encyclopedia of Archaeal and Bacterial Type Strains, Phase II (KMG-II): from individual species to whole genera.</title>
        <authorList>
            <person name="Goeker M."/>
        </authorList>
    </citation>
    <scope>NUCLEOTIDE SEQUENCE [LARGE SCALE GENOMIC DNA]</scope>
    <source>
        <strain evidence="4 5">DSM 45184</strain>
    </source>
</reference>
<organism evidence="4 5">
    <name type="scientific">Actinoplanes xinjiangensis</name>
    <dbReference type="NCBI Taxonomy" id="512350"/>
    <lineage>
        <taxon>Bacteria</taxon>
        <taxon>Bacillati</taxon>
        <taxon>Actinomycetota</taxon>
        <taxon>Actinomycetes</taxon>
        <taxon>Micromonosporales</taxon>
        <taxon>Micromonosporaceae</taxon>
        <taxon>Actinoplanes</taxon>
    </lineage>
</organism>
<evidence type="ECO:0000313" key="4">
    <source>
        <dbReference type="EMBL" id="PWK51503.1"/>
    </source>
</evidence>
<evidence type="ECO:0000256" key="2">
    <source>
        <dbReference type="RuleBase" id="RU003616"/>
    </source>
</evidence>
<dbReference type="InterPro" id="IPR002068">
    <property type="entry name" value="A-crystallin/Hsp20_dom"/>
</dbReference>
<comment type="caution">
    <text evidence="4">The sequence shown here is derived from an EMBL/GenBank/DDBJ whole genome shotgun (WGS) entry which is preliminary data.</text>
</comment>
<dbReference type="Gene3D" id="2.60.40.790">
    <property type="match status" value="1"/>
</dbReference>
<dbReference type="OrthoDB" id="5242916at2"/>
<feature type="domain" description="SHSP" evidence="3">
    <location>
        <begin position="12"/>
        <end position="121"/>
    </location>
</feature>
<dbReference type="CDD" id="cd06464">
    <property type="entry name" value="ACD_sHsps-like"/>
    <property type="match status" value="1"/>
</dbReference>
<keyword evidence="5" id="KW-1185">Reference proteome</keyword>
<sequence length="121" mass="12661">MLTTLTARVLEGSDRGSGARLDAYRVDGTFHIDIALPGADTASIDITADGGALTVRAARRRPGPETPPAVVTEHPAGTLVREVPLAGRFDTDRLDARYDDGVLTLSIPALEGTPRRTGAAV</sequence>
<protein>
    <submittedName>
        <fullName evidence="4">HSP20 family protein</fullName>
    </submittedName>
</protein>
<evidence type="ECO:0000259" key="3">
    <source>
        <dbReference type="PROSITE" id="PS01031"/>
    </source>
</evidence>
<accession>A0A316FT23</accession>
<proteinExistence type="inferred from homology"/>
<evidence type="ECO:0000256" key="1">
    <source>
        <dbReference type="PROSITE-ProRule" id="PRU00285"/>
    </source>
</evidence>
<dbReference type="SUPFAM" id="SSF49764">
    <property type="entry name" value="HSP20-like chaperones"/>
    <property type="match status" value="1"/>
</dbReference>
<dbReference type="AlphaFoldDB" id="A0A316FT23"/>